<protein>
    <submittedName>
        <fullName evidence="1">Uncharacterized protein</fullName>
    </submittedName>
</protein>
<accession>A0A845GRX1</accession>
<gene>
    <name evidence="1" type="ORF">GTP90_20100</name>
</gene>
<dbReference type="Proteomes" id="UP000447355">
    <property type="component" value="Unassembled WGS sequence"/>
</dbReference>
<dbReference type="RefSeq" id="WP_161085200.1">
    <property type="nucleotide sequence ID" value="NZ_WWCX01000040.1"/>
</dbReference>
<reference evidence="1" key="1">
    <citation type="submission" date="2019-12" db="EMBL/GenBank/DDBJ databases">
        <title>Novel species isolated from a subtropical stream in China.</title>
        <authorList>
            <person name="Lu H."/>
        </authorList>
    </citation>
    <scope>NUCLEOTIDE SEQUENCE [LARGE SCALE GENOMIC DNA]</scope>
    <source>
        <strain evidence="1">FT81W</strain>
    </source>
</reference>
<name>A0A845GRX1_9BURK</name>
<evidence type="ECO:0000313" key="1">
    <source>
        <dbReference type="EMBL" id="MYM96170.1"/>
    </source>
</evidence>
<dbReference type="EMBL" id="WWCX01000040">
    <property type="protein sequence ID" value="MYM96170.1"/>
    <property type="molecule type" value="Genomic_DNA"/>
</dbReference>
<evidence type="ECO:0000313" key="2">
    <source>
        <dbReference type="Proteomes" id="UP000447355"/>
    </source>
</evidence>
<comment type="caution">
    <text evidence="1">The sequence shown here is derived from an EMBL/GenBank/DDBJ whole genome shotgun (WGS) entry which is preliminary data.</text>
</comment>
<sequence length="78" mass="9065">MKVQKNIKKKPPRKAVFLEFAGTRFCFYVYRPLLHRLWVGIAKVKMAGKEEAGHERVSVWCLNDYNAIVRGLASSLWL</sequence>
<organism evidence="1 2">
    <name type="scientific">Duganella vulcania</name>
    <dbReference type="NCBI Taxonomy" id="2692166"/>
    <lineage>
        <taxon>Bacteria</taxon>
        <taxon>Pseudomonadati</taxon>
        <taxon>Pseudomonadota</taxon>
        <taxon>Betaproteobacteria</taxon>
        <taxon>Burkholderiales</taxon>
        <taxon>Oxalobacteraceae</taxon>
        <taxon>Telluria group</taxon>
        <taxon>Duganella</taxon>
    </lineage>
</organism>
<dbReference type="AlphaFoldDB" id="A0A845GRX1"/>
<proteinExistence type="predicted"/>